<feature type="region of interest" description="Disordered" evidence="1">
    <location>
        <begin position="45"/>
        <end position="136"/>
    </location>
</feature>
<feature type="compositionally biased region" description="Basic and acidic residues" evidence="1">
    <location>
        <begin position="2028"/>
        <end position="2038"/>
    </location>
</feature>
<feature type="region of interest" description="Disordered" evidence="1">
    <location>
        <begin position="429"/>
        <end position="494"/>
    </location>
</feature>
<feature type="compositionally biased region" description="Basic residues" evidence="1">
    <location>
        <begin position="2262"/>
        <end position="2281"/>
    </location>
</feature>
<feature type="region of interest" description="Disordered" evidence="1">
    <location>
        <begin position="1067"/>
        <end position="1088"/>
    </location>
</feature>
<feature type="compositionally biased region" description="Polar residues" evidence="1">
    <location>
        <begin position="304"/>
        <end position="325"/>
    </location>
</feature>
<feature type="compositionally biased region" description="Polar residues" evidence="1">
    <location>
        <begin position="2174"/>
        <end position="2185"/>
    </location>
</feature>
<feature type="compositionally biased region" description="Basic and acidic residues" evidence="1">
    <location>
        <begin position="988"/>
        <end position="1005"/>
    </location>
</feature>
<feature type="compositionally biased region" description="Basic and acidic residues" evidence="1">
    <location>
        <begin position="212"/>
        <end position="236"/>
    </location>
</feature>
<feature type="compositionally biased region" description="Polar residues" evidence="1">
    <location>
        <begin position="283"/>
        <end position="294"/>
    </location>
</feature>
<name>A0A1E1XKG8_AMBSC</name>
<feature type="compositionally biased region" description="Polar residues" evidence="1">
    <location>
        <begin position="579"/>
        <end position="592"/>
    </location>
</feature>
<feature type="compositionally biased region" description="Basic and acidic residues" evidence="1">
    <location>
        <begin position="1809"/>
        <end position="1824"/>
    </location>
</feature>
<feature type="region of interest" description="Disordered" evidence="1">
    <location>
        <begin position="170"/>
        <end position="363"/>
    </location>
</feature>
<evidence type="ECO:0000313" key="2">
    <source>
        <dbReference type="EMBL" id="JAT99812.1"/>
    </source>
</evidence>
<feature type="region of interest" description="Disordered" evidence="1">
    <location>
        <begin position="1805"/>
        <end position="1836"/>
    </location>
</feature>
<feature type="compositionally biased region" description="Polar residues" evidence="1">
    <location>
        <begin position="1131"/>
        <end position="1175"/>
    </location>
</feature>
<sequence length="2310" mass="250534">PPPPTPTHLPPYPDTFTPLPTVAAAPPVFQVEEVPLPVSSAVISSTVMEPPDAPASELETGDTHENGARLKPNSPPGADPLSLSNPDDKQAACNSDNQESGTNHLSPSSPDDNEDTCNHLDQDNVPEEESGNVASQIATQCNTSTEDLCPTQCNASTEDLCPIFSFEDVPLESIPLPDGPYIPPKAQQLESCSSPPRLQSEASAAKPNVEQQNREAGQRKRDLPPERRLPLKDAASDLRASISEPAAKVAAQDQTETHKETKPVNLQRGAPGLKMDAKGMVPSEQQASVETGKSSLFELPPHDNWSTSSRSGFNTKQQIAENSTSQHKHEEQASVLSAEEQGLQQKDRQSELVQPSDSNSIKAKLKKLRRESMMSLLNDEPLEITPKTVATAQSSETRHDGASLCKQAWSEIPKSQKETAYFTCDSKTALAKQSKQAQSNEVSIDKTEPLDSHSSPRLKTPRRSQSDSKPCPQPSTDVVQQPETAGDSRTTAGHRKWDRFLCQEIHGNIVTQVMPGYLSFGNKIVDPAPPVQPPITKEAKSSSAQLISQSREKRKDDPIGEFQSAPPRHPPNFTIKASAGQNRLSENSTTPAEVKRSTSTESKPSSKHPQSTNGTRQRKSNDAKLSVKPALMNKDKAEHGGHSSVPSRAKASASKHEGIPAELPTRDSGARAATSKVPPQGQENVSQEESNDASHKQTGERTSGQPETLVVSVPKQVSVLDEIGSQPPLTTSQTLNCQVELKGTLFLEKEQVHEDVAPVKATEDKSVALVQFSQQDMDNLCQQAEHMPFKKQHGEMFAIKSEEPETPLLAENTNITVAAALDNIQSTPASPSSENRIDSSQQGTSVQHECLEKNTNHNLGGTVVSPPVTGYPQLRALSNLPQGQNYMCESNAAADFAAVQDSDGVAPVSIQAVAPECRTGMPLSKDHQTGVSQEVHIISEEVQKEGLSSEPRLATLEEPSVHVILAECCSGQVCAHRAEPPELSSQHQTREMDSETEQLHASETEKQTIEVISPVVSLTNNDGMSREAESDGMSSVKHEVVKAPHSPPPNQEQETDIETEELNASEIGKEFVSPKVSLTNDGDASHEAEPDGISLLIEEEESASLGNNDVDIKLSMLSSGDGETEPHKLQRTSAFNGPNNEVTGVSDSSEAQSIQQEPTLEEPQTNSSQNDVSRQTEPHCSLQPVSNENSEFTLLKSLLHHDQTEKPVVSTLQHPMLCFQIENLDAQQSPNEINKAGAYGEVSSDQCQENVTVTQSEVSLPKNTEDKSASACLNEEVTSGQVELERDSSELSGDDAGKSMQPALDVEREKPQRQTFIEENENLPVKLQVKIVEAGKTQPLLSPMQTTTEKMGMSDDHTTESTYPITEFLTTKTNESDNGIATGMVCSVTDHSVEKVQAAEASLPSNQEESVIEQTDAESNCTAKQLEGGCSYEFAQPELRQDQLLKDDNIERNISSTALSENYEDRSAALLMNRTQRSCDSALMANPNYCEYQPKPKVQSDKPQEDANEHENLSLLQTPLDVEAGDTILLLNQAQMTGAEEVHQDSTLSGANTNQLAYRPELEDGVKQVQIQNVATYNRDQDSFAKLLSEGNGSGTVALPPNQMLADTKLTKLSNELTEGCRNYSSHEPAFKNEMEKLPEASAGNKQHLTVVSSRVNIEAETTLLLLAQKQESSEETNTDGLVTDGADGSTCQHTFADIREHQVGPPSTKQDSSVTLSLKDEAESTLLALIKRKVSNENTDMDSASIEETNTSISEQSHEFETNVLVKNAVASDNKDLNFPQQLEDDRAEMPLLNLADKIEEGNQSIYRKNDENNCSDEAKEPSWNEVDSSAVGHEKQSTLAPQEEHVSVHAMQAAVLSAYDQCQGHAQDHEANEDSVQALHTVINPEDVAVASVVEVPAEETLLSANISVQDGCNQSEVCQQELAVTEQESWIVSTAEGKAKPANYAASNPSLLASNPEQAFVTILAESQNTEKGAFKHTAEWEVQSNGAAERSEVAHSSPLNNAPLSPLMPGAEHGDNSTAYSDAQHQELPKEPQHEQQAQPTCLPTRSNFPCPQHVPDRELEAAVLKQTSLSDTDEECINPAYPTAPPLRQHEAPQNYQEVLVLTSGSGYAECTMTQTAQHTESSILLPPWEASAGSFYGSLALQTLPLGQARVEAASSHNLGRTESVQTVLSVPNVTSHSPQVDVGRQLTEPTEQTQTTDKDKPEGENGESQDQAQKMPSLCEQPATQEPLENPLESAVLSKHSQTPPHSPHSPPSSKGHKPTKATAAPKRRARKSSAHLQAETKEVMPSLRRSARSKKPPERFCP</sequence>
<feature type="non-terminal residue" evidence="2">
    <location>
        <position position="1"/>
    </location>
</feature>
<feature type="compositionally biased region" description="Polar residues" evidence="1">
    <location>
        <begin position="599"/>
        <end position="615"/>
    </location>
</feature>
<reference evidence="2" key="2">
    <citation type="journal article" date="2017" name="Front. Cell. Infect. Microbiol.">
        <title>Analysis of the Salivary Gland Transcriptome of Unfed and Partially Fed Amblyomma sculptum Ticks and Descriptive Proteome of the Saliva.</title>
        <authorList>
            <person name="Esteves E."/>
            <person name="Maruyama S.R."/>
            <person name="Kawahara R."/>
            <person name="Fujita A."/>
            <person name="Martins L.A."/>
            <person name="Righi A.A."/>
            <person name="Costa F.B."/>
            <person name="Palmisano G."/>
            <person name="Labruna M.B."/>
            <person name="Sa-Nunes A."/>
            <person name="Ribeiro J.M.C."/>
            <person name="Fogaca A.C."/>
        </authorList>
    </citation>
    <scope>NUCLEOTIDE SEQUENCE</scope>
</reference>
<feature type="region of interest" description="Disordered" evidence="1">
    <location>
        <begin position="1"/>
        <end position="21"/>
    </location>
</feature>
<protein>
    <submittedName>
        <fullName evidence="2">Putative secreted mucin muc17</fullName>
    </submittedName>
</protein>
<organism evidence="2">
    <name type="scientific">Amblyomma sculptum</name>
    <name type="common">Tick</name>
    <dbReference type="NCBI Taxonomy" id="1581419"/>
    <lineage>
        <taxon>Eukaryota</taxon>
        <taxon>Metazoa</taxon>
        <taxon>Ecdysozoa</taxon>
        <taxon>Arthropoda</taxon>
        <taxon>Chelicerata</taxon>
        <taxon>Arachnida</taxon>
        <taxon>Acari</taxon>
        <taxon>Parasitiformes</taxon>
        <taxon>Ixodida</taxon>
        <taxon>Ixodoidea</taxon>
        <taxon>Ixodidae</taxon>
        <taxon>Amblyomminae</taxon>
        <taxon>Amblyomma</taxon>
    </lineage>
</organism>
<feature type="region of interest" description="Disordered" evidence="1">
    <location>
        <begin position="519"/>
        <end position="709"/>
    </location>
</feature>
<feature type="region of interest" description="Disordered" evidence="1">
    <location>
        <begin position="1116"/>
        <end position="1186"/>
    </location>
</feature>
<feature type="compositionally biased region" description="Basic and acidic residues" evidence="1">
    <location>
        <begin position="654"/>
        <end position="669"/>
    </location>
</feature>
<feature type="region of interest" description="Disordered" evidence="1">
    <location>
        <begin position="2174"/>
        <end position="2310"/>
    </location>
</feature>
<feature type="region of interest" description="Disordered" evidence="1">
    <location>
        <begin position="1255"/>
        <end position="1309"/>
    </location>
</feature>
<feature type="region of interest" description="Disordered" evidence="1">
    <location>
        <begin position="1989"/>
        <end position="2053"/>
    </location>
</feature>
<feature type="compositionally biased region" description="Polar residues" evidence="1">
    <location>
        <begin position="2039"/>
        <end position="2053"/>
    </location>
</feature>
<feature type="compositionally biased region" description="Polar residues" evidence="1">
    <location>
        <begin position="92"/>
        <end position="110"/>
    </location>
</feature>
<proteinExistence type="evidence at transcript level"/>
<feature type="compositionally biased region" description="Polar residues" evidence="1">
    <location>
        <begin position="431"/>
        <end position="442"/>
    </location>
</feature>
<feature type="compositionally biased region" description="Polar residues" evidence="1">
    <location>
        <begin position="474"/>
        <end position="491"/>
    </location>
</feature>
<dbReference type="EMBL" id="GFAA01003622">
    <property type="protein sequence ID" value="JAT99812.1"/>
    <property type="molecule type" value="mRNA"/>
</dbReference>
<reference evidence="2" key="1">
    <citation type="submission" date="2016-09" db="EMBL/GenBank/DDBJ databases">
        <authorList>
            <person name="Capua I."/>
            <person name="De Benedictis P."/>
            <person name="Joannis T."/>
            <person name="Lombin L.H."/>
            <person name="Cattoli G."/>
        </authorList>
    </citation>
    <scope>NUCLEOTIDE SEQUENCE</scope>
</reference>
<feature type="region of interest" description="Disordered" evidence="1">
    <location>
        <begin position="980"/>
        <end position="1005"/>
    </location>
</feature>
<feature type="compositionally biased region" description="Polar residues" evidence="1">
    <location>
        <begin position="188"/>
        <end position="202"/>
    </location>
</feature>
<evidence type="ECO:0000256" key="1">
    <source>
        <dbReference type="SAM" id="MobiDB-lite"/>
    </source>
</evidence>
<feature type="compositionally biased region" description="Pro residues" evidence="1">
    <location>
        <begin position="1"/>
        <end position="13"/>
    </location>
</feature>
<accession>A0A1E1XKG8</accession>
<feature type="compositionally biased region" description="Polar residues" evidence="1">
    <location>
        <begin position="351"/>
        <end position="361"/>
    </location>
</feature>